<evidence type="ECO:0000313" key="3">
    <source>
        <dbReference type="Proteomes" id="UP000078237"/>
    </source>
</evidence>
<proteinExistence type="predicted"/>
<evidence type="ECO:0000313" key="2">
    <source>
        <dbReference type="EMBL" id="KXX78077.1"/>
    </source>
</evidence>
<dbReference type="OrthoDB" id="3436397at2759"/>
<evidence type="ECO:0000256" key="1">
    <source>
        <dbReference type="SAM" id="MobiDB-lite"/>
    </source>
</evidence>
<organism evidence="2 3">
    <name type="scientific">Madurella mycetomatis</name>
    <dbReference type="NCBI Taxonomy" id="100816"/>
    <lineage>
        <taxon>Eukaryota</taxon>
        <taxon>Fungi</taxon>
        <taxon>Dikarya</taxon>
        <taxon>Ascomycota</taxon>
        <taxon>Pezizomycotina</taxon>
        <taxon>Sordariomycetes</taxon>
        <taxon>Sordariomycetidae</taxon>
        <taxon>Sordariales</taxon>
        <taxon>Sordariales incertae sedis</taxon>
        <taxon>Madurella</taxon>
    </lineage>
</organism>
<feature type="region of interest" description="Disordered" evidence="1">
    <location>
        <begin position="1"/>
        <end position="86"/>
    </location>
</feature>
<name>A0A175W2T1_9PEZI</name>
<comment type="caution">
    <text evidence="2">The sequence shown here is derived from an EMBL/GenBank/DDBJ whole genome shotgun (WGS) entry which is preliminary data.</text>
</comment>
<protein>
    <submittedName>
        <fullName evidence="2">Uncharacterized protein</fullName>
    </submittedName>
</protein>
<dbReference type="AlphaFoldDB" id="A0A175W2T1"/>
<dbReference type="VEuPathDB" id="FungiDB:MMYC01_204212"/>
<dbReference type="EMBL" id="LCTW02000133">
    <property type="protein sequence ID" value="KXX78077.1"/>
    <property type="molecule type" value="Genomic_DNA"/>
</dbReference>
<sequence>MSSSANNGGRRRSTDFTPDYKAKLDEIASKAKNPPAENEGTGLVDKISQYVPAVGKVLGGEANEPESSAAKTDPSVPPQRPEHDTQIEEFLRDQHRSHEVVGANETGSN</sequence>
<accession>A0A175W2T1</accession>
<dbReference type="Proteomes" id="UP000078237">
    <property type="component" value="Unassembled WGS sequence"/>
</dbReference>
<reference evidence="2 3" key="1">
    <citation type="journal article" date="2016" name="Genome Announc.">
        <title>Genome Sequence of Madurella mycetomatis mm55, Isolated from a Human Mycetoma Case in Sudan.</title>
        <authorList>
            <person name="Smit S."/>
            <person name="Derks M.F."/>
            <person name="Bervoets S."/>
            <person name="Fahal A."/>
            <person name="van Leeuwen W."/>
            <person name="van Belkum A."/>
            <person name="van de Sande W.W."/>
        </authorList>
    </citation>
    <scope>NUCLEOTIDE SEQUENCE [LARGE SCALE GENOMIC DNA]</scope>
    <source>
        <strain evidence="3">mm55</strain>
    </source>
</reference>
<keyword evidence="3" id="KW-1185">Reference proteome</keyword>
<gene>
    <name evidence="2" type="ORF">MMYC01_204212</name>
</gene>
<feature type="compositionally biased region" description="Basic and acidic residues" evidence="1">
    <location>
        <begin position="12"/>
        <end position="29"/>
    </location>
</feature>